<dbReference type="InterPro" id="IPR053322">
    <property type="entry name" value="PLA2-like"/>
</dbReference>
<dbReference type="AlphaFoldDB" id="A0A1I7SCR9"/>
<organism evidence="2 4">
    <name type="scientific">Bursaphelenchus xylophilus</name>
    <name type="common">Pinewood nematode worm</name>
    <name type="synonym">Aphelenchoides xylophilus</name>
    <dbReference type="NCBI Taxonomy" id="6326"/>
    <lineage>
        <taxon>Eukaryota</taxon>
        <taxon>Metazoa</taxon>
        <taxon>Ecdysozoa</taxon>
        <taxon>Nematoda</taxon>
        <taxon>Chromadorea</taxon>
        <taxon>Rhabditida</taxon>
        <taxon>Tylenchina</taxon>
        <taxon>Tylenchomorpha</taxon>
        <taxon>Aphelenchoidea</taxon>
        <taxon>Aphelenchoididae</taxon>
        <taxon>Bursaphelenchus</taxon>
    </lineage>
</organism>
<dbReference type="WBParaSite" id="BXY_1082100.1">
    <property type="protein sequence ID" value="BXY_1082100.1"/>
    <property type="gene ID" value="BXY_1082100"/>
</dbReference>
<evidence type="ECO:0000313" key="1">
    <source>
        <dbReference type="EMBL" id="CAD5213900.1"/>
    </source>
</evidence>
<name>A0A1I7SCR9_BURXY</name>
<dbReference type="GO" id="GO:0004623">
    <property type="term" value="F:phospholipase A2 activity"/>
    <property type="evidence" value="ECO:0007669"/>
    <property type="project" value="InterPro"/>
</dbReference>
<dbReference type="EMBL" id="CAJFCV020000002">
    <property type="protein sequence ID" value="CAG9093627.1"/>
    <property type="molecule type" value="Genomic_DNA"/>
</dbReference>
<reference evidence="1" key="2">
    <citation type="submission" date="2020-09" db="EMBL/GenBank/DDBJ databases">
        <authorList>
            <person name="Kikuchi T."/>
        </authorList>
    </citation>
    <scope>NUCLEOTIDE SEQUENCE</scope>
    <source>
        <strain evidence="1">Ka4C1</strain>
    </source>
</reference>
<dbReference type="GO" id="GO:0050482">
    <property type="term" value="P:arachidonate secretion"/>
    <property type="evidence" value="ECO:0007669"/>
    <property type="project" value="InterPro"/>
</dbReference>
<dbReference type="PANTHER" id="PTHR34228">
    <property type="entry name" value="PROTEIN CBG09474-RELATED"/>
    <property type="match status" value="1"/>
</dbReference>
<dbReference type="EMBL" id="CAJFDI010000002">
    <property type="protein sequence ID" value="CAD5213900.1"/>
    <property type="molecule type" value="Genomic_DNA"/>
</dbReference>
<sequence length="116" mass="12963">MNVNGFQNLQKHVSNFIRNSRKTACGPKGVDNISVAAATMMELHCKKEFHLVDKCCVEHDNCYNCGGKSQRQCDQKFKQCLIKASGNNQLCTSVGEMFSTAVEKFGKAFFKTNCEL</sequence>
<dbReference type="OrthoDB" id="5781547at2759"/>
<proteinExistence type="predicted"/>
<dbReference type="Proteomes" id="UP000659654">
    <property type="component" value="Unassembled WGS sequence"/>
</dbReference>
<dbReference type="GO" id="GO:0006644">
    <property type="term" value="P:phospholipid metabolic process"/>
    <property type="evidence" value="ECO:0007669"/>
    <property type="project" value="InterPro"/>
</dbReference>
<evidence type="ECO:0000313" key="2">
    <source>
        <dbReference type="Proteomes" id="UP000095284"/>
    </source>
</evidence>
<dbReference type="Proteomes" id="UP000095284">
    <property type="component" value="Unplaced"/>
</dbReference>
<accession>A0A1I7SCR9</accession>
<dbReference type="Gene3D" id="1.20.90.10">
    <property type="entry name" value="Phospholipase A2 domain"/>
    <property type="match status" value="1"/>
</dbReference>
<dbReference type="SMR" id="A0A1I7SCR9"/>
<dbReference type="Proteomes" id="UP000582659">
    <property type="component" value="Unassembled WGS sequence"/>
</dbReference>
<gene>
    <name evidence="1" type="ORF">BXYJ_LOCUS3261</name>
</gene>
<evidence type="ECO:0000313" key="3">
    <source>
        <dbReference type="Proteomes" id="UP000659654"/>
    </source>
</evidence>
<keyword evidence="3" id="KW-1185">Reference proteome</keyword>
<evidence type="ECO:0000313" key="4">
    <source>
        <dbReference type="WBParaSite" id="BXY_1082100.1"/>
    </source>
</evidence>
<dbReference type="SUPFAM" id="SSF48619">
    <property type="entry name" value="Phospholipase A2, PLA2"/>
    <property type="match status" value="1"/>
</dbReference>
<dbReference type="InterPro" id="IPR036444">
    <property type="entry name" value="PLipase_A2_dom_sf"/>
</dbReference>
<reference evidence="4" key="1">
    <citation type="submission" date="2016-11" db="UniProtKB">
        <authorList>
            <consortium name="WormBaseParasite"/>
        </authorList>
    </citation>
    <scope>IDENTIFICATION</scope>
</reference>
<protein>
    <submittedName>
        <fullName evidence="1">(pine wood nematode) hypothetical protein</fullName>
    </submittedName>
</protein>